<comment type="caution">
    <text evidence="3">The sequence shown here is derived from an EMBL/GenBank/DDBJ whole genome shotgun (WGS) entry which is preliminary data.</text>
</comment>
<feature type="compositionally biased region" description="Low complexity" evidence="1">
    <location>
        <begin position="88"/>
        <end position="99"/>
    </location>
</feature>
<dbReference type="SMART" id="SM00287">
    <property type="entry name" value="SH3b"/>
    <property type="match status" value="1"/>
</dbReference>
<evidence type="ECO:0000313" key="4">
    <source>
        <dbReference type="Proteomes" id="UP001165641"/>
    </source>
</evidence>
<evidence type="ECO:0000256" key="1">
    <source>
        <dbReference type="SAM" id="MobiDB-lite"/>
    </source>
</evidence>
<gene>
    <name evidence="3" type="ORF">PAF17_13805</name>
</gene>
<protein>
    <submittedName>
        <fullName evidence="3">SH3 domain-containing protein</fullName>
    </submittedName>
</protein>
<feature type="domain" description="SH3b" evidence="2">
    <location>
        <begin position="107"/>
        <end position="171"/>
    </location>
</feature>
<dbReference type="EMBL" id="JAQBIE010000018">
    <property type="protein sequence ID" value="MDB6178572.1"/>
    <property type="molecule type" value="Genomic_DNA"/>
</dbReference>
<name>A0ABT4ZGY8_9RHOB</name>
<proteinExistence type="predicted"/>
<keyword evidence="4" id="KW-1185">Reference proteome</keyword>
<dbReference type="RefSeq" id="WP_271889691.1">
    <property type="nucleotide sequence ID" value="NZ_JAQBIE010000018.1"/>
</dbReference>
<organism evidence="3 4">
    <name type="scientific">Paracoccus onchidii</name>
    <dbReference type="NCBI Taxonomy" id="3017813"/>
    <lineage>
        <taxon>Bacteria</taxon>
        <taxon>Pseudomonadati</taxon>
        <taxon>Pseudomonadota</taxon>
        <taxon>Alphaproteobacteria</taxon>
        <taxon>Rhodobacterales</taxon>
        <taxon>Paracoccaceae</taxon>
        <taxon>Paracoccus</taxon>
    </lineage>
</organism>
<dbReference type="Pfam" id="PF08239">
    <property type="entry name" value="SH3_3"/>
    <property type="match status" value="1"/>
</dbReference>
<dbReference type="InterPro" id="IPR003646">
    <property type="entry name" value="SH3-like_bac-type"/>
</dbReference>
<reference evidence="3" key="1">
    <citation type="submission" date="2022-12" db="EMBL/GenBank/DDBJ databases">
        <title>Paracoccus onchidii sp. nov., isolated from a marine invertebrate from the South China Sea.</title>
        <authorList>
            <person name="Xu S."/>
            <person name="Liu Z."/>
            <person name="Xu Y."/>
        </authorList>
    </citation>
    <scope>NUCLEOTIDE SEQUENCE</scope>
    <source>
        <strain evidence="3">Z330</strain>
    </source>
</reference>
<evidence type="ECO:0000259" key="2">
    <source>
        <dbReference type="PROSITE" id="PS51781"/>
    </source>
</evidence>
<feature type="region of interest" description="Disordered" evidence="1">
    <location>
        <begin position="67"/>
        <end position="99"/>
    </location>
</feature>
<dbReference type="Gene3D" id="2.30.30.40">
    <property type="entry name" value="SH3 Domains"/>
    <property type="match status" value="1"/>
</dbReference>
<dbReference type="PROSITE" id="PS51781">
    <property type="entry name" value="SH3B"/>
    <property type="match status" value="1"/>
</dbReference>
<dbReference type="Proteomes" id="UP001165641">
    <property type="component" value="Unassembled WGS sequence"/>
</dbReference>
<evidence type="ECO:0000313" key="3">
    <source>
        <dbReference type="EMBL" id="MDB6178572.1"/>
    </source>
</evidence>
<accession>A0ABT4ZGY8</accession>
<feature type="compositionally biased region" description="Polar residues" evidence="1">
    <location>
        <begin position="67"/>
        <end position="76"/>
    </location>
</feature>
<sequence>MFKLVILVAITLAGLYVFMESYGAGNPRAARQIEAEPERSAAQDAGRQVLIAPAPAPEPLPEVIQATSQTPEQVQTFPGPPLRRAPDHSGPSSAPAPAQAELPAATEDIMYVTGNRVNFRAGPSTNDRVIGALVLGDPVETLGPTDASWINIRDTGGRIGYMSAQFLSNTNPN</sequence>